<gene>
    <name evidence="1" type="ORF">EVA_20413</name>
</gene>
<organism evidence="1">
    <name type="scientific">gut metagenome</name>
    <dbReference type="NCBI Taxonomy" id="749906"/>
    <lineage>
        <taxon>unclassified sequences</taxon>
        <taxon>metagenomes</taxon>
        <taxon>organismal metagenomes</taxon>
    </lineage>
</organism>
<proteinExistence type="predicted"/>
<name>J9BV73_9ZZZZ</name>
<evidence type="ECO:0000313" key="1">
    <source>
        <dbReference type="EMBL" id="EJW91480.1"/>
    </source>
</evidence>
<sequence length="50" mass="5539">MSAITSINKLTLYVQYGKHRFICPESNVPSNIKELESLSAETNIGRTLNG</sequence>
<dbReference type="AlphaFoldDB" id="J9BV73"/>
<accession>J9BV73</accession>
<dbReference type="EMBL" id="AMCI01008149">
    <property type="protein sequence ID" value="EJW91480.1"/>
    <property type="molecule type" value="Genomic_DNA"/>
</dbReference>
<reference evidence="1" key="1">
    <citation type="journal article" date="2012" name="PLoS ONE">
        <title>Gene sets for utilization of primary and secondary nutrition supplies in the distal gut of endangered iberian lynx.</title>
        <authorList>
            <person name="Alcaide M."/>
            <person name="Messina E."/>
            <person name="Richter M."/>
            <person name="Bargiela R."/>
            <person name="Peplies J."/>
            <person name="Huws S.A."/>
            <person name="Newbold C.J."/>
            <person name="Golyshin P.N."/>
            <person name="Simon M.A."/>
            <person name="Lopez G."/>
            <person name="Yakimov M.M."/>
            <person name="Ferrer M."/>
        </authorList>
    </citation>
    <scope>NUCLEOTIDE SEQUENCE</scope>
</reference>
<protein>
    <submittedName>
        <fullName evidence="1">Uncharacterized protein</fullName>
    </submittedName>
</protein>
<comment type="caution">
    <text evidence="1">The sequence shown here is derived from an EMBL/GenBank/DDBJ whole genome shotgun (WGS) entry which is preliminary data.</text>
</comment>